<dbReference type="EMBL" id="JFHE01000013">
    <property type="protein sequence ID" value="KDR34531.1"/>
    <property type="molecule type" value="Genomic_DNA"/>
</dbReference>
<evidence type="ECO:0000256" key="1">
    <source>
        <dbReference type="SAM" id="SignalP"/>
    </source>
</evidence>
<name>A0A069PB57_9BURK</name>
<dbReference type="Proteomes" id="UP000597138">
    <property type="component" value="Unassembled WGS sequence"/>
</dbReference>
<evidence type="ECO:0000313" key="3">
    <source>
        <dbReference type="EMBL" id="KDR34531.1"/>
    </source>
</evidence>
<feature type="chain" id="PRO_5001664148" evidence="1">
    <location>
        <begin position="22"/>
        <end position="146"/>
    </location>
</feature>
<reference evidence="5" key="3">
    <citation type="journal article" date="2019" name="Int. J. Syst. Evol. Microbiol.">
        <title>The Global Catalogue of Microorganisms (GCM) 10K type strain sequencing project: providing services to taxonomists for standard genome sequencing and annotation.</title>
        <authorList>
            <consortium name="The Broad Institute Genomics Platform"/>
            <consortium name="The Broad Institute Genome Sequencing Center for Infectious Disease"/>
            <person name="Wu L."/>
            <person name="Ma J."/>
        </authorList>
    </citation>
    <scope>NUCLEOTIDE SEQUENCE [LARGE SCALE GENOMIC DNA]</scope>
    <source>
        <strain evidence="5">CGMCC 1.11013</strain>
    </source>
</reference>
<keyword evidence="5" id="KW-1185">Reference proteome</keyword>
<feature type="signal peptide" evidence="1">
    <location>
        <begin position="1"/>
        <end position="21"/>
    </location>
</feature>
<dbReference type="EMBL" id="BMEG01000002">
    <property type="protein sequence ID" value="GGD61288.1"/>
    <property type="molecule type" value="Genomic_DNA"/>
</dbReference>
<proteinExistence type="predicted"/>
<comment type="caution">
    <text evidence="3">The sequence shown here is derived from an EMBL/GenBank/DDBJ whole genome shotgun (WGS) entry which is preliminary data.</text>
</comment>
<dbReference type="Proteomes" id="UP000027439">
    <property type="component" value="Unassembled WGS sequence"/>
</dbReference>
<evidence type="ECO:0000313" key="2">
    <source>
        <dbReference type="EMBL" id="GGD61288.1"/>
    </source>
</evidence>
<dbReference type="eggNOG" id="ENOG5030WXX">
    <property type="taxonomic scope" value="Bacteria"/>
</dbReference>
<accession>A0A069PB57</accession>
<keyword evidence="1" id="KW-0732">Signal</keyword>
<reference evidence="2" key="1">
    <citation type="journal article" date="2014" name="Int. J. Syst. Evol. Microbiol.">
        <title>Complete genome of a new Firmicutes species belonging to the dominant human colonic microbiota ('Ruminococcus bicirculans') reveals two chromosomes and a selective capacity to utilize plant glucans.</title>
        <authorList>
            <consortium name="NISC Comparative Sequencing Program"/>
            <person name="Wegmann U."/>
            <person name="Louis P."/>
            <person name="Goesmann A."/>
            <person name="Henrissat B."/>
            <person name="Duncan S.H."/>
            <person name="Flint H.J."/>
        </authorList>
    </citation>
    <scope>NUCLEOTIDE SEQUENCE</scope>
    <source>
        <strain evidence="2">CGMCC 1.11013</strain>
    </source>
</reference>
<dbReference type="AlphaFoldDB" id="A0A069PB57"/>
<reference evidence="2" key="4">
    <citation type="submission" date="2024-05" db="EMBL/GenBank/DDBJ databases">
        <authorList>
            <person name="Sun Q."/>
            <person name="Zhou Y."/>
        </authorList>
    </citation>
    <scope>NUCLEOTIDE SEQUENCE</scope>
    <source>
        <strain evidence="2">CGMCC 1.11013</strain>
    </source>
</reference>
<reference evidence="3 4" key="2">
    <citation type="submission" date="2014-03" db="EMBL/GenBank/DDBJ databases">
        <title>Draft Genome Sequences of Four Burkholderia Strains.</title>
        <authorList>
            <person name="Liu X.Y."/>
            <person name="Li C.X."/>
            <person name="Xu J.H."/>
        </authorList>
    </citation>
    <scope>NUCLEOTIDE SEQUENCE [LARGE SCALE GENOMIC DNA]</scope>
    <source>
        <strain evidence="3 4">R27</strain>
    </source>
</reference>
<dbReference type="RefSeq" id="WP_035966024.1">
    <property type="nucleotide sequence ID" value="NZ_BMEG01000002.1"/>
</dbReference>
<evidence type="ECO:0000313" key="5">
    <source>
        <dbReference type="Proteomes" id="UP000597138"/>
    </source>
</evidence>
<dbReference type="OrthoDB" id="9129333at2"/>
<gene>
    <name evidence="3" type="ORF">BG57_05845</name>
    <name evidence="2" type="ORF">GCM10010985_14220</name>
</gene>
<sequence length="146" mass="15785">MKIKVLMLAAMLAAVQMTANAVQPSMQLVYRYITVPGKPTAEITAGLINPDQTTSEGCERRFGQVRVEGVQFSQSGTTLESFRFTDSRGNQWSIPTGLAGMSNAGRSAASNFIRVGRSYFIDIEVCGSGGYPSLISMFDANVRFGQ</sequence>
<evidence type="ECO:0000313" key="4">
    <source>
        <dbReference type="Proteomes" id="UP000027439"/>
    </source>
</evidence>
<organism evidence="3 4">
    <name type="scientific">Caballeronia grimmiae</name>
    <dbReference type="NCBI Taxonomy" id="1071679"/>
    <lineage>
        <taxon>Bacteria</taxon>
        <taxon>Pseudomonadati</taxon>
        <taxon>Pseudomonadota</taxon>
        <taxon>Betaproteobacteria</taxon>
        <taxon>Burkholderiales</taxon>
        <taxon>Burkholderiaceae</taxon>
        <taxon>Caballeronia</taxon>
    </lineage>
</organism>
<protein>
    <submittedName>
        <fullName evidence="3">Uncharacterized protein</fullName>
    </submittedName>
</protein>